<proteinExistence type="predicted"/>
<reference evidence="1 2" key="1">
    <citation type="submission" date="2023-03" db="EMBL/GenBank/DDBJ databases">
        <authorList>
            <person name="Mo P."/>
        </authorList>
    </citation>
    <scope>NUCLEOTIDE SEQUENCE [LARGE SCALE GENOMIC DNA]</scope>
    <source>
        <strain evidence="1 2">HUAS 5</strain>
    </source>
</reference>
<organism evidence="1 2">
    <name type="scientific">Streptomyces cathayae</name>
    <dbReference type="NCBI Taxonomy" id="3031124"/>
    <lineage>
        <taxon>Bacteria</taxon>
        <taxon>Bacillati</taxon>
        <taxon>Actinomycetota</taxon>
        <taxon>Actinomycetes</taxon>
        <taxon>Kitasatosporales</taxon>
        <taxon>Streptomycetaceae</taxon>
        <taxon>Streptomyces</taxon>
    </lineage>
</organism>
<gene>
    <name evidence="1" type="ORF">PYS65_08345</name>
</gene>
<dbReference type="Proteomes" id="UP001216440">
    <property type="component" value="Chromosome"/>
</dbReference>
<dbReference type="RefSeq" id="WP_279333156.1">
    <property type="nucleotide sequence ID" value="NZ_CP121682.1"/>
</dbReference>
<keyword evidence="2" id="KW-1185">Reference proteome</keyword>
<accession>A0ABY8JWW4</accession>
<evidence type="ECO:0000313" key="2">
    <source>
        <dbReference type="Proteomes" id="UP001216440"/>
    </source>
</evidence>
<dbReference type="EMBL" id="CP121682">
    <property type="protein sequence ID" value="WGD40137.1"/>
    <property type="molecule type" value="Genomic_DNA"/>
</dbReference>
<protein>
    <submittedName>
        <fullName evidence="1">Uncharacterized protein</fullName>
    </submittedName>
</protein>
<name>A0ABY8JWW4_9ACTN</name>
<evidence type="ECO:0000313" key="1">
    <source>
        <dbReference type="EMBL" id="WGD40137.1"/>
    </source>
</evidence>
<sequence>MDVFGIHTDLIDEHESFTKSGTVIWDARIAGFVEDDLAAKSQWPDPWLSLNPFFADGGQVTDLVRDGVLHPRCAEIFQAGKKETSPRPADR</sequence>